<name>A0AAV4ETI4_9GAST</name>
<proteinExistence type="predicted"/>
<evidence type="ECO:0000313" key="3">
    <source>
        <dbReference type="EMBL" id="GFR63900.1"/>
    </source>
</evidence>
<gene>
    <name evidence="3" type="ORF">ElyMa_001908300</name>
</gene>
<dbReference type="InterPro" id="IPR032377">
    <property type="entry name" value="STAR_dimer"/>
</dbReference>
<dbReference type="EMBL" id="BMAT01003865">
    <property type="protein sequence ID" value="GFR63900.1"/>
    <property type="molecule type" value="Genomic_DNA"/>
</dbReference>
<keyword evidence="4" id="KW-1185">Reference proteome</keyword>
<feature type="region of interest" description="Disordered" evidence="1">
    <location>
        <begin position="86"/>
        <end position="116"/>
    </location>
</feature>
<comment type="caution">
    <text evidence="3">The sequence shown here is derived from an EMBL/GenBank/DDBJ whole genome shotgun (WGS) entry which is preliminary data.</text>
</comment>
<dbReference type="Proteomes" id="UP000762676">
    <property type="component" value="Unassembled WGS sequence"/>
</dbReference>
<organism evidence="3 4">
    <name type="scientific">Elysia marginata</name>
    <dbReference type="NCBI Taxonomy" id="1093978"/>
    <lineage>
        <taxon>Eukaryota</taxon>
        <taxon>Metazoa</taxon>
        <taxon>Spiralia</taxon>
        <taxon>Lophotrochozoa</taxon>
        <taxon>Mollusca</taxon>
        <taxon>Gastropoda</taxon>
        <taxon>Heterobranchia</taxon>
        <taxon>Euthyneura</taxon>
        <taxon>Panpulmonata</taxon>
        <taxon>Sacoglossa</taxon>
        <taxon>Placobranchoidea</taxon>
        <taxon>Plakobranchidae</taxon>
        <taxon>Elysia</taxon>
    </lineage>
</organism>
<feature type="domain" description="STAR protein homodimerisation region" evidence="2">
    <location>
        <begin position="9"/>
        <end position="54"/>
    </location>
</feature>
<evidence type="ECO:0000313" key="4">
    <source>
        <dbReference type="Proteomes" id="UP000762676"/>
    </source>
</evidence>
<evidence type="ECO:0000259" key="2">
    <source>
        <dbReference type="Pfam" id="PF16544"/>
    </source>
</evidence>
<feature type="compositionally biased region" description="Basic and acidic residues" evidence="1">
    <location>
        <begin position="86"/>
        <end position="107"/>
    </location>
</feature>
<protein>
    <submittedName>
        <fullName evidence="3">Protein quaking-B</fullName>
    </submittedName>
</protein>
<dbReference type="AlphaFoldDB" id="A0AAV4ETI4"/>
<reference evidence="3 4" key="1">
    <citation type="journal article" date="2021" name="Elife">
        <title>Chloroplast acquisition without the gene transfer in kleptoplastic sea slugs, Plakobranchus ocellatus.</title>
        <authorList>
            <person name="Maeda T."/>
            <person name="Takahashi S."/>
            <person name="Yoshida T."/>
            <person name="Shimamura S."/>
            <person name="Takaki Y."/>
            <person name="Nagai Y."/>
            <person name="Toyoda A."/>
            <person name="Suzuki Y."/>
            <person name="Arimoto A."/>
            <person name="Ishii H."/>
            <person name="Satoh N."/>
            <person name="Nishiyama T."/>
            <person name="Hasebe M."/>
            <person name="Maruyama T."/>
            <person name="Minagawa J."/>
            <person name="Obokata J."/>
            <person name="Shigenobu S."/>
        </authorList>
    </citation>
    <scope>NUCLEOTIDE SEQUENCE [LARGE SCALE GENOMIC DNA]</scope>
</reference>
<sequence length="116" mass="13421">MGTETNKDDRNTPEYLAQLLKDKKQFQALPNVFIHTEKILDEEINRVRLTLFHHQSKRDVLDLPEPLGPVVQLQEKLFVPVKEHPDPVAERRGLRERCIKNKPRDGDQTEGTSDGN</sequence>
<dbReference type="Pfam" id="PF16544">
    <property type="entry name" value="STAR_dimer"/>
    <property type="match status" value="1"/>
</dbReference>
<dbReference type="Gene3D" id="1.20.5.4010">
    <property type="match status" value="1"/>
</dbReference>
<evidence type="ECO:0000256" key="1">
    <source>
        <dbReference type="SAM" id="MobiDB-lite"/>
    </source>
</evidence>
<accession>A0AAV4ETI4</accession>